<dbReference type="InterPro" id="IPR006196">
    <property type="entry name" value="RNA-binding_domain_S1_IF1"/>
</dbReference>
<organism evidence="5 6">
    <name type="scientific">Neofusicoccum ribis</name>
    <dbReference type="NCBI Taxonomy" id="45134"/>
    <lineage>
        <taxon>Eukaryota</taxon>
        <taxon>Fungi</taxon>
        <taxon>Dikarya</taxon>
        <taxon>Ascomycota</taxon>
        <taxon>Pezizomycotina</taxon>
        <taxon>Dothideomycetes</taxon>
        <taxon>Dothideomycetes incertae sedis</taxon>
        <taxon>Botryosphaeriales</taxon>
        <taxon>Botryosphaeriaceae</taxon>
        <taxon>Neofusicoccum</taxon>
    </lineage>
</organism>
<dbReference type="Pfam" id="PF01176">
    <property type="entry name" value="eIF-1a"/>
    <property type="match status" value="1"/>
</dbReference>
<dbReference type="InterPro" id="IPR001253">
    <property type="entry name" value="TIF_eIF-1A"/>
</dbReference>
<protein>
    <recommendedName>
        <fullName evidence="4">S1-like domain-containing protein</fullName>
    </recommendedName>
</protein>
<dbReference type="PANTHER" id="PTHR21641:SF0">
    <property type="entry name" value="RNA-BINDING PROTEIN EIF1AD-RELATED"/>
    <property type="match status" value="1"/>
</dbReference>
<evidence type="ECO:0000256" key="2">
    <source>
        <dbReference type="ARBA" id="ARBA00022884"/>
    </source>
</evidence>
<evidence type="ECO:0000313" key="5">
    <source>
        <dbReference type="EMBL" id="KAL1629070.1"/>
    </source>
</evidence>
<dbReference type="Proteomes" id="UP001521116">
    <property type="component" value="Unassembled WGS sequence"/>
</dbReference>
<dbReference type="SMART" id="SM00652">
    <property type="entry name" value="eIF1a"/>
    <property type="match status" value="1"/>
</dbReference>
<evidence type="ECO:0000313" key="6">
    <source>
        <dbReference type="Proteomes" id="UP001521116"/>
    </source>
</evidence>
<evidence type="ECO:0000256" key="3">
    <source>
        <dbReference type="SAM" id="MobiDB-lite"/>
    </source>
</evidence>
<feature type="region of interest" description="Disordered" evidence="3">
    <location>
        <begin position="109"/>
        <end position="139"/>
    </location>
</feature>
<dbReference type="InterPro" id="IPR039294">
    <property type="entry name" value="EIF1AD"/>
</dbReference>
<dbReference type="Gene3D" id="2.40.50.140">
    <property type="entry name" value="Nucleic acid-binding proteins"/>
    <property type="match status" value="1"/>
</dbReference>
<dbReference type="EMBL" id="JAJVDC020000058">
    <property type="protein sequence ID" value="KAL1629070.1"/>
    <property type="molecule type" value="Genomic_DNA"/>
</dbReference>
<dbReference type="InterPro" id="IPR012340">
    <property type="entry name" value="NA-bd_OB-fold"/>
</dbReference>
<accession>A0ABR3SUP6</accession>
<keyword evidence="2" id="KW-0694">RNA-binding</keyword>
<gene>
    <name evidence="5" type="ORF">SLS56_005624</name>
</gene>
<evidence type="ECO:0000259" key="4">
    <source>
        <dbReference type="Pfam" id="PF01176"/>
    </source>
</evidence>
<comment type="caution">
    <text evidence="5">The sequence shown here is derived from an EMBL/GenBank/DDBJ whole genome shotgun (WGS) entry which is preliminary data.</text>
</comment>
<name>A0ABR3SUP6_9PEZI</name>
<reference evidence="5 6" key="1">
    <citation type="submission" date="2024-02" db="EMBL/GenBank/DDBJ databases">
        <title>De novo assembly and annotation of 12 fungi associated with fruit tree decline syndrome in Ontario, Canada.</title>
        <authorList>
            <person name="Sulman M."/>
            <person name="Ellouze W."/>
            <person name="Ilyukhin E."/>
        </authorList>
    </citation>
    <scope>NUCLEOTIDE SEQUENCE [LARGE SCALE GENOMIC DNA]</scope>
    <source>
        <strain evidence="5 6">M1-105</strain>
    </source>
</reference>
<feature type="domain" description="S1-like" evidence="4">
    <location>
        <begin position="28"/>
        <end position="93"/>
    </location>
</feature>
<evidence type="ECO:0000256" key="1">
    <source>
        <dbReference type="ARBA" id="ARBA00007340"/>
    </source>
</evidence>
<sequence>MGRPPKRNLHAVEQETLTPPDALPPAHAIAKVAKAEGNNLYTVELPGAAAAVLCELNPRFRSTIWVKRGTYVVVDTRAMAERENKLAGEIVNVVRDEKAWRKQPYWPPQFKKASAYPQDSDDEESTVGKMPPSDSEDES</sequence>
<comment type="similarity">
    <text evidence="1">Belongs to the EIF1AD family.</text>
</comment>
<keyword evidence="6" id="KW-1185">Reference proteome</keyword>
<proteinExistence type="inferred from homology"/>
<dbReference type="SUPFAM" id="SSF50249">
    <property type="entry name" value="Nucleic acid-binding proteins"/>
    <property type="match status" value="1"/>
</dbReference>
<dbReference type="PANTHER" id="PTHR21641">
    <property type="entry name" value="TRANSLATION INITIATION FACTOR-RELATED"/>
    <property type="match status" value="1"/>
</dbReference>